<dbReference type="GO" id="GO:0010828">
    <property type="term" value="P:positive regulation of D-glucose transmembrane transport"/>
    <property type="evidence" value="ECO:0007669"/>
    <property type="project" value="TreeGrafter"/>
</dbReference>
<dbReference type="InterPro" id="IPR056431">
    <property type="entry name" value="C2CD5_YbjQ-rel_dom"/>
</dbReference>
<evidence type="ECO:0000259" key="3">
    <source>
        <dbReference type="Pfam" id="PF23128"/>
    </source>
</evidence>
<evidence type="ECO:0000313" key="5">
    <source>
        <dbReference type="Proteomes" id="UP001152795"/>
    </source>
</evidence>
<evidence type="ECO:0000313" key="4">
    <source>
        <dbReference type="EMBL" id="CAB3998416.1"/>
    </source>
</evidence>
<gene>
    <name evidence="4" type="ORF">PACLA_8A012866</name>
</gene>
<dbReference type="GO" id="GO:0072659">
    <property type="term" value="P:protein localization to plasma membrane"/>
    <property type="evidence" value="ECO:0007669"/>
    <property type="project" value="TreeGrafter"/>
</dbReference>
<dbReference type="GO" id="GO:0005544">
    <property type="term" value="F:calcium-dependent phospholipid binding"/>
    <property type="evidence" value="ECO:0007669"/>
    <property type="project" value="InterPro"/>
</dbReference>
<dbReference type="Pfam" id="PF23025">
    <property type="entry name" value="YbjQ_2"/>
    <property type="match status" value="2"/>
</dbReference>
<dbReference type="GO" id="GO:0005886">
    <property type="term" value="C:plasma membrane"/>
    <property type="evidence" value="ECO:0007669"/>
    <property type="project" value="TreeGrafter"/>
</dbReference>
<proteinExistence type="predicted"/>
<feature type="domain" description="C2" evidence="1">
    <location>
        <begin position="2"/>
        <end position="53"/>
    </location>
</feature>
<dbReference type="PANTHER" id="PTHR37412:SF2">
    <property type="entry name" value="C2 DOMAIN-CONTAINING PROTEIN 5"/>
    <property type="match status" value="1"/>
</dbReference>
<dbReference type="EMBL" id="CACRXK020003348">
    <property type="protein sequence ID" value="CAB3998416.1"/>
    <property type="molecule type" value="Genomic_DNA"/>
</dbReference>
<dbReference type="Pfam" id="PF23028">
    <property type="entry name" value="YbjQ_3"/>
    <property type="match status" value="1"/>
</dbReference>
<dbReference type="AlphaFoldDB" id="A0A7D9E1H5"/>
<dbReference type="Pfam" id="PF23128">
    <property type="entry name" value="YbjQ_4"/>
    <property type="match status" value="1"/>
</dbReference>
<dbReference type="GO" id="GO:0065002">
    <property type="term" value="P:intracellular protein transmembrane transport"/>
    <property type="evidence" value="ECO:0007669"/>
    <property type="project" value="TreeGrafter"/>
</dbReference>
<feature type="domain" description="C2" evidence="2">
    <location>
        <begin position="337"/>
        <end position="428"/>
    </location>
</feature>
<name>A0A7D9E1H5_PARCT</name>
<feature type="domain" description="C2CD5 C-terminal" evidence="3">
    <location>
        <begin position="513"/>
        <end position="607"/>
    </location>
</feature>
<dbReference type="GO" id="GO:0031340">
    <property type="term" value="P:positive regulation of vesicle fusion"/>
    <property type="evidence" value="ECO:0007669"/>
    <property type="project" value="TreeGrafter"/>
</dbReference>
<feature type="non-terminal residue" evidence="4">
    <location>
        <position position="613"/>
    </location>
</feature>
<feature type="domain" description="C2" evidence="1">
    <location>
        <begin position="135"/>
        <end position="232"/>
    </location>
</feature>
<evidence type="ECO:0000259" key="2">
    <source>
        <dbReference type="Pfam" id="PF23028"/>
    </source>
</evidence>
<dbReference type="OrthoDB" id="419768at2759"/>
<sequence length="613" mass="67984">EPETRDSWWREIRTEIRSHAKALGCHAVVGYSESTTICEELIVLSAIGTAACVDFEVDIRTNARHSKIVGDNISQTESDSNPSQSATAPIHLSITSTDDATAQTPNPCSICHIPYMDNDVPIPVHLTKCLVCKQGKVPDMLFSTTELPPDISINGKGCLLQGRVCRSRRKEKGEANAELTSNILPFIEYELHRQLTNKLKLKGMNALFGLQIQVSVGEAMIIALGTATAVYLSCLPPAPLLRVVGKMSSTDEEKRLKDIQKKILEFSAKSRVSSGIEEISDSSSPGILLQSESASSDNLDEKAMLDPSLGNKEAFLIEIDDQQDEDVIKYLFDAPTPEGFYCSTTEVVPGVTKTEQKMQMITAVKRIAVSDENNDKNKFVLKLFDGILKSFWFKVRRLLPCSISSIRFDLEIPMSDSVQVAVSAYVIGYKEHETGSLPAESLRGKQVERKHAPGLLKIGKPEDSDDLQFEIDEESQNLHQRKAGGKERSEYRLENRIKFKPCRVQSFRPMVELTPMSSVVGGCTERYLGNINLFFIRESLSVRENGGLNHFIQVFIGEVHAVVRAQVLALGGNALTSFRMNKMVLLDSPHKNQGQILLNVCGDVVEVNFKKEH</sequence>
<dbReference type="InterPro" id="IPR056430">
    <property type="entry name" value="C2CD5_YbjQ-like_dom"/>
</dbReference>
<dbReference type="EMBL" id="CACRXK020003348">
    <property type="protein sequence ID" value="CAB3998417.1"/>
    <property type="molecule type" value="Genomic_DNA"/>
</dbReference>
<accession>A0A7D9E1H5</accession>
<dbReference type="Proteomes" id="UP001152795">
    <property type="component" value="Unassembled WGS sequence"/>
</dbReference>
<dbReference type="PANTHER" id="PTHR37412">
    <property type="entry name" value="C2 DOMAIN-CONTAINING PROTEIN 5"/>
    <property type="match status" value="1"/>
</dbReference>
<organism evidence="4 5">
    <name type="scientific">Paramuricea clavata</name>
    <name type="common">Red gorgonian</name>
    <name type="synonym">Violescent sea-whip</name>
    <dbReference type="NCBI Taxonomy" id="317549"/>
    <lineage>
        <taxon>Eukaryota</taxon>
        <taxon>Metazoa</taxon>
        <taxon>Cnidaria</taxon>
        <taxon>Anthozoa</taxon>
        <taxon>Octocorallia</taxon>
        <taxon>Malacalcyonacea</taxon>
        <taxon>Plexauridae</taxon>
        <taxon>Paramuricea</taxon>
    </lineage>
</organism>
<reference evidence="4" key="1">
    <citation type="submission" date="2020-04" db="EMBL/GenBank/DDBJ databases">
        <authorList>
            <person name="Alioto T."/>
            <person name="Alioto T."/>
            <person name="Gomez Garrido J."/>
        </authorList>
    </citation>
    <scope>NUCLEOTIDE SEQUENCE</scope>
    <source>
        <strain evidence="4">A484AB</strain>
    </source>
</reference>
<comment type="caution">
    <text evidence="4">The sequence shown here is derived from an EMBL/GenBank/DDBJ whole genome shotgun (WGS) entry which is preliminary data.</text>
</comment>
<protein>
    <submittedName>
        <fullName evidence="4">C2 domain-containing 5-like isoform X1</fullName>
    </submittedName>
</protein>
<dbReference type="GO" id="GO:0090314">
    <property type="term" value="P:positive regulation of protein targeting to membrane"/>
    <property type="evidence" value="ECO:0007669"/>
    <property type="project" value="TreeGrafter"/>
</dbReference>
<keyword evidence="5" id="KW-1185">Reference proteome</keyword>
<evidence type="ECO:0000259" key="1">
    <source>
        <dbReference type="Pfam" id="PF23025"/>
    </source>
</evidence>
<dbReference type="InterPro" id="IPR038983">
    <property type="entry name" value="C2CD5"/>
</dbReference>
<dbReference type="GO" id="GO:0005509">
    <property type="term" value="F:calcium ion binding"/>
    <property type="evidence" value="ECO:0007669"/>
    <property type="project" value="TreeGrafter"/>
</dbReference>
<dbReference type="InterPro" id="IPR057815">
    <property type="entry name" value="C2CD5_C"/>
</dbReference>